<sequence length="387" mass="44609">MASFNKQPNGKWRTRILYTNNQGEKKWLTKSGFATKKSAQEYANQMEYEYNRGGDLDNKNISFVDYVVKWYQTFREPKIMEATKSKYMYTIKVTQSYFGTTPISDISTSMYQDFLNFFGKGDSTRANPPHAKATVEKINGHLVAAVQNAINDGIITKDFTLNTHIVYDKSHTREHKYLSYTDTQKLVTYIKTKLRSTNTDNVIYYMILTALMTGMRISEIEGLAWDNVDLKNDDLRVVQTWNVKYRGIGPTKNESSNRLIRTNKEFSALLARRKFEQNTEFTLAKQTNQFNLVFVNHRNKLPDYGAINRALDRTVKEAGIDQPINFHGLRHTHASILLYKGISIAYISKRLGHQNIDTTTKVYLHIIQELQSEEEVKTADALDALLS</sequence>
<dbReference type="EMBL" id="CP168151">
    <property type="protein sequence ID" value="XFD39286.1"/>
    <property type="molecule type" value="Genomic_DNA"/>
</dbReference>
<evidence type="ECO:0000313" key="1">
    <source>
        <dbReference type="EMBL" id="XFD39286.1"/>
    </source>
</evidence>
<name>A0ACD5DDI2_9LACO</name>
<organism evidence="1 2">
    <name type="scientific">Lentilactobacillus terminaliae</name>
    <dbReference type="NCBI Taxonomy" id="3003483"/>
    <lineage>
        <taxon>Bacteria</taxon>
        <taxon>Bacillati</taxon>
        <taxon>Bacillota</taxon>
        <taxon>Bacilli</taxon>
        <taxon>Lactobacillales</taxon>
        <taxon>Lactobacillaceae</taxon>
        <taxon>Lentilactobacillus</taxon>
    </lineage>
</organism>
<accession>A0ACD5DDI2</accession>
<gene>
    <name evidence="1" type="ORF">O0236_007555</name>
</gene>
<protein>
    <submittedName>
        <fullName evidence="1">Tyrosine-type recombinase/integrase</fullName>
    </submittedName>
</protein>
<keyword evidence="2" id="KW-1185">Reference proteome</keyword>
<evidence type="ECO:0000313" key="2">
    <source>
        <dbReference type="Proteomes" id="UP001149860"/>
    </source>
</evidence>
<reference evidence="1" key="1">
    <citation type="submission" date="2024-08" db="EMBL/GenBank/DDBJ databases">
        <title>Lentilactobacillus sp. nov., isolated from tree bark.</title>
        <authorList>
            <person name="Phuengjayaem S."/>
            <person name="Tanasupawat S."/>
        </authorList>
    </citation>
    <scope>NUCLEOTIDE SEQUENCE</scope>
    <source>
        <strain evidence="1">SPB1-3</strain>
    </source>
</reference>
<proteinExistence type="predicted"/>
<dbReference type="Proteomes" id="UP001149860">
    <property type="component" value="Chromosome"/>
</dbReference>